<comment type="subcellular location">
    <subcellularLocation>
        <location evidence="9">Cytoplasm</location>
    </subcellularLocation>
</comment>
<name>A0ABT4M3A1_9BURK</name>
<evidence type="ECO:0000256" key="9">
    <source>
        <dbReference type="HAMAP-Rule" id="MF_00834"/>
    </source>
</evidence>
<keyword evidence="4 9" id="KW-0808">Transferase</keyword>
<evidence type="ECO:0000313" key="11">
    <source>
        <dbReference type="Proteomes" id="UP001068379"/>
    </source>
</evidence>
<dbReference type="EC" id="2.6.1.62" evidence="9"/>
<gene>
    <name evidence="9" type="primary">bioA</name>
    <name evidence="10" type="ORF">O4H32_07400</name>
</gene>
<organism evidence="10 11">
    <name type="scientific">Castellaniella denitrificans</name>
    <dbReference type="NCBI Taxonomy" id="56119"/>
    <lineage>
        <taxon>Bacteria</taxon>
        <taxon>Pseudomonadati</taxon>
        <taxon>Pseudomonadota</taxon>
        <taxon>Betaproteobacteria</taxon>
        <taxon>Burkholderiales</taxon>
        <taxon>Alcaligenaceae</taxon>
        <taxon>Castellaniella</taxon>
    </lineage>
</organism>
<dbReference type="Gene3D" id="3.90.1150.10">
    <property type="entry name" value="Aspartate Aminotransferase, domain 1"/>
    <property type="match status" value="1"/>
</dbReference>
<evidence type="ECO:0000256" key="8">
    <source>
        <dbReference type="ARBA" id="ARBA00048449"/>
    </source>
</evidence>
<comment type="catalytic activity">
    <reaction evidence="8 9">
        <text>(8S)-8-amino-7-oxononanoate + S-adenosyl-L-methionine = S-adenosyl-4-methylsulfanyl-2-oxobutanoate + (7R,8S)-7,8-diammoniononanoate</text>
        <dbReference type="Rhea" id="RHEA:16861"/>
        <dbReference type="ChEBI" id="CHEBI:16490"/>
        <dbReference type="ChEBI" id="CHEBI:59789"/>
        <dbReference type="ChEBI" id="CHEBI:149468"/>
        <dbReference type="ChEBI" id="CHEBI:149469"/>
        <dbReference type="EC" id="2.6.1.62"/>
    </reaction>
</comment>
<dbReference type="Pfam" id="PF00202">
    <property type="entry name" value="Aminotran_3"/>
    <property type="match status" value="1"/>
</dbReference>
<comment type="similarity">
    <text evidence="9">Belongs to the class-III pyridoxal-phosphate-dependent aminotransferase family. BioA subfamily.</text>
</comment>
<dbReference type="InterPro" id="IPR049704">
    <property type="entry name" value="Aminotrans_3_PPA_site"/>
</dbReference>
<dbReference type="PANTHER" id="PTHR42684">
    <property type="entry name" value="ADENOSYLMETHIONINE-8-AMINO-7-OXONONANOATE AMINOTRANSFERASE"/>
    <property type="match status" value="1"/>
</dbReference>
<feature type="binding site" evidence="9">
    <location>
        <begin position="306"/>
        <end position="307"/>
    </location>
    <ligand>
        <name>pyridoxal 5'-phosphate</name>
        <dbReference type="ChEBI" id="CHEBI:597326"/>
    </ligand>
</feature>
<feature type="binding site" evidence="9">
    <location>
        <position position="271"/>
    </location>
    <ligand>
        <name>substrate</name>
    </ligand>
</feature>
<dbReference type="RefSeq" id="WP_269357945.1">
    <property type="nucleotide sequence ID" value="NZ_JAPWHE010000004.1"/>
</dbReference>
<feature type="binding site" evidence="9">
    <location>
        <begin position="115"/>
        <end position="116"/>
    </location>
    <ligand>
        <name>pyridoxal 5'-phosphate</name>
        <dbReference type="ChEBI" id="CHEBI:597326"/>
    </ligand>
</feature>
<evidence type="ECO:0000256" key="7">
    <source>
        <dbReference type="ARBA" id="ARBA00022898"/>
    </source>
</evidence>
<keyword evidence="11" id="KW-1185">Reference proteome</keyword>
<feature type="modified residue" description="N6-(pyridoxal phosphate)lysine" evidence="9">
    <location>
        <position position="271"/>
    </location>
</feature>
<keyword evidence="6 9" id="KW-0093">Biotin biosynthesis</keyword>
<feature type="binding site" evidence="9">
    <location>
        <position position="148"/>
    </location>
    <ligand>
        <name>substrate</name>
    </ligand>
</feature>
<dbReference type="InterPro" id="IPR015421">
    <property type="entry name" value="PyrdxlP-dep_Trfase_major"/>
</dbReference>
<dbReference type="InterPro" id="IPR015422">
    <property type="entry name" value="PyrdxlP-dep_Trfase_small"/>
</dbReference>
<dbReference type="CDD" id="cd00610">
    <property type="entry name" value="OAT_like"/>
    <property type="match status" value="1"/>
</dbReference>
<feature type="site" description="Participates in the substrate recognition with KAPA and in a stacking interaction with the adenine ring of SAM" evidence="9">
    <location>
        <position position="20"/>
    </location>
</feature>
<feature type="binding site" evidence="9">
    <location>
        <position position="55"/>
    </location>
    <ligand>
        <name>substrate</name>
    </ligand>
</feature>
<dbReference type="InterPro" id="IPR015424">
    <property type="entry name" value="PyrdxlP-dep_Trfase"/>
</dbReference>
<dbReference type="PROSITE" id="PS00600">
    <property type="entry name" value="AA_TRANSFER_CLASS_3"/>
    <property type="match status" value="1"/>
</dbReference>
<dbReference type="InterPro" id="IPR005815">
    <property type="entry name" value="BioA"/>
</dbReference>
<keyword evidence="7 9" id="KW-0663">Pyridoxal phosphate</keyword>
<evidence type="ECO:0000256" key="1">
    <source>
        <dbReference type="ARBA" id="ARBA00001933"/>
    </source>
</evidence>
<comment type="pathway">
    <text evidence="2 9">Cofactor biosynthesis; biotin biosynthesis; 7,8-diaminononanoate from 8-amino-7-oxononanoate (SAM route): step 1/1.</text>
</comment>
<evidence type="ECO:0000256" key="6">
    <source>
        <dbReference type="ARBA" id="ARBA00022756"/>
    </source>
</evidence>
<reference evidence="10" key="1">
    <citation type="submission" date="2022-12" db="EMBL/GenBank/DDBJ databases">
        <title>Bacterial isolates from different developmental stages of Nematostella vectensis.</title>
        <authorList>
            <person name="Fraune S."/>
        </authorList>
    </citation>
    <scope>NUCLEOTIDE SEQUENCE</scope>
    <source>
        <strain evidence="10">G21619-S1</strain>
    </source>
</reference>
<comment type="function">
    <text evidence="9">Catalyzes the transfer of the alpha-amino group from S-adenosyl-L-methionine (SAM) to 7-keto-8-aminopelargonic acid (KAPA) to form 7,8-diaminopelargonic acid (DAPA). It is the only aminotransferase known to utilize SAM as an amino donor.</text>
</comment>
<feature type="binding site" evidence="9">
    <location>
        <position position="242"/>
    </location>
    <ligand>
        <name>pyridoxal 5'-phosphate</name>
        <dbReference type="ChEBI" id="CHEBI:597326"/>
    </ligand>
</feature>
<dbReference type="Gene3D" id="3.40.640.10">
    <property type="entry name" value="Type I PLP-dependent aspartate aminotransferase-like (Major domain)"/>
    <property type="match status" value="1"/>
</dbReference>
<dbReference type="HAMAP" id="MF_00834">
    <property type="entry name" value="BioA"/>
    <property type="match status" value="1"/>
</dbReference>
<dbReference type="Proteomes" id="UP001068379">
    <property type="component" value="Unassembled WGS sequence"/>
</dbReference>
<dbReference type="EMBL" id="JAPWHE010000004">
    <property type="protein sequence ID" value="MCZ4329772.1"/>
    <property type="molecule type" value="Genomic_DNA"/>
</dbReference>
<dbReference type="GO" id="GO:0004015">
    <property type="term" value="F:adenosylmethionine-8-amino-7-oxononanoate transaminase activity"/>
    <property type="evidence" value="ECO:0007669"/>
    <property type="project" value="UniProtKB-EC"/>
</dbReference>
<comment type="subunit">
    <text evidence="9">Homodimer.</text>
</comment>
<keyword evidence="3 9" id="KW-0032">Aminotransferase</keyword>
<evidence type="ECO:0000256" key="2">
    <source>
        <dbReference type="ARBA" id="ARBA00005063"/>
    </source>
</evidence>
<feature type="binding site" evidence="9">
    <location>
        <position position="389"/>
    </location>
    <ligand>
        <name>substrate</name>
    </ligand>
</feature>
<keyword evidence="5 9" id="KW-0949">S-adenosyl-L-methionine</keyword>
<feature type="binding site" evidence="9">
    <location>
        <position position="305"/>
    </location>
    <ligand>
        <name>substrate</name>
    </ligand>
</feature>
<proteinExistence type="inferred from homology"/>
<evidence type="ECO:0000256" key="5">
    <source>
        <dbReference type="ARBA" id="ARBA00022691"/>
    </source>
</evidence>
<evidence type="ECO:0000313" key="10">
    <source>
        <dbReference type="EMBL" id="MCZ4329772.1"/>
    </source>
</evidence>
<dbReference type="NCBIfam" id="TIGR00508">
    <property type="entry name" value="bioA"/>
    <property type="match status" value="1"/>
</dbReference>
<dbReference type="PANTHER" id="PTHR42684:SF17">
    <property type="entry name" value="ADENOSYLMETHIONINE-8-AMINO-7-OXONONANOATE AMINOTRANSFERASE"/>
    <property type="match status" value="1"/>
</dbReference>
<dbReference type="InterPro" id="IPR005814">
    <property type="entry name" value="Aminotrans_3"/>
</dbReference>
<dbReference type="SUPFAM" id="SSF53383">
    <property type="entry name" value="PLP-dependent transferases"/>
    <property type="match status" value="1"/>
</dbReference>
<accession>A0ABT4M3A1</accession>
<dbReference type="NCBIfam" id="NF004624">
    <property type="entry name" value="PRK05964.1"/>
    <property type="match status" value="1"/>
</dbReference>
<sequence>MNTSLPDWLTNGHAHIWLPYTQMKTADLPAPATRTQGSRIELADGRVLIDGIASWWTACHGYNHPHIAQAVQAQLARMPHIMFGGLAHEPALTLARRLCTLLGPGLDRVFFTESGSVSVEVAMKMAMQYWSNQGEPQRRRILAFRGGYHGDTFGTMAVCDPDIGMHAAFDGAGARHELCELPTDEARADALEARLHAQADRIAAILVEPLVQGAGGMRMHAPAVLARLREMADRHGTLLIFDEIFTGFGRTGSMFAFEQAGVRPDIITLSKALTGGTLPLAATVASRRVFEGFWSDDPAHALMHGPTYMGNALACAAALASLDLFETEPRLAQVRAIEVLLREGLAPCKTLPGVRDVRVMGAIGAVELERRPDHAALRRTFLEAGAWIRPFGHIIYLTPAFVMPPEDLRRLTGTICSVLAASTASHPD</sequence>
<comment type="caution">
    <text evidence="10">The sequence shown here is derived from an EMBL/GenBank/DDBJ whole genome shotgun (WGS) entry which is preliminary data.</text>
</comment>
<evidence type="ECO:0000256" key="3">
    <source>
        <dbReference type="ARBA" id="ARBA00022576"/>
    </source>
</evidence>
<evidence type="ECO:0000256" key="4">
    <source>
        <dbReference type="ARBA" id="ARBA00022679"/>
    </source>
</evidence>
<protein>
    <recommendedName>
        <fullName evidence="9">Adenosylmethionine-8-amino-7-oxononanoate aminotransferase</fullName>
        <ecNumber evidence="9">2.6.1.62</ecNumber>
    </recommendedName>
    <alternativeName>
        <fullName evidence="9">7,8-diamino-pelargonic acid aminotransferase</fullName>
        <shortName evidence="9">DAPA AT</shortName>
        <shortName evidence="9">DAPA aminotransferase</shortName>
    </alternativeName>
    <alternativeName>
        <fullName evidence="9">7,8-diaminononanoate synthase</fullName>
        <shortName evidence="9">DANS</shortName>
    </alternativeName>
    <alternativeName>
        <fullName evidence="9">Diaminopelargonic acid synthase</fullName>
    </alternativeName>
</protein>
<comment type="cofactor">
    <cofactor evidence="1 9">
        <name>pyridoxal 5'-phosphate</name>
        <dbReference type="ChEBI" id="CHEBI:597326"/>
    </cofactor>
</comment>
<keyword evidence="9" id="KW-0963">Cytoplasm</keyword>